<gene>
    <name evidence="1" type="ORF">GX859_02425</name>
</gene>
<evidence type="ECO:0000313" key="1">
    <source>
        <dbReference type="EMBL" id="NLA55146.1"/>
    </source>
</evidence>
<dbReference type="Proteomes" id="UP000557899">
    <property type="component" value="Unassembled WGS sequence"/>
</dbReference>
<dbReference type="AlphaFoldDB" id="A0A7X6PLK5"/>
<sequence>MEIAQTIRLTVISREEARVSTTPLTAFVRPNEDATVDLTTAASDPAGDVLLLGDLEVEPLGNASLDVDIIGQRYLRVSGETEDGTPGTLGTARYRVSDGSGVGNREAWGEVTLVLLPASEAIAPIAAPDTATVRAGELIDIPVLANDTSPAGAQLHIDPSTVVNEHDAGLAFATSTQLRYLAPEEPGTYTVTYGVFLLGYPTLTSTSTVTITVTGREGNVAPTAPTLEGRVQSGNTVSIPFDPFDTDVDGDVPVLDRIIGQPEAGSASITPEGDAIMFVSEPGFQGQVRFNYRLRDNRGETATGEVRVGVLDQQADPSPITYSDYVQVQQGDDNRIAITPLDNDIDPSGTELTLTSVIPNATEGTREYDALRDRIYEVDLVSGRIVILGSDELGTSSFIYTVTNERGDTAMGLVVVKVVREHVPSHPRIQDTVLTHETLSQLEGGVDVITDHVSWNAGDPSNLTMQLWRNEPGFTAEGHTITGTPPRTARIVPFEVSGGTFTGETMTSYGFLRIPGEETHTLSLKTAYRELEVSEHGSIDVDLTQAITIPAGHTLETIPAHTAPSGQREAATCVVQGTIL</sequence>
<name>A0A7X6PLK5_9CORY</name>
<dbReference type="Pfam" id="PF17963">
    <property type="entry name" value="Big_9"/>
    <property type="match status" value="3"/>
</dbReference>
<reference evidence="1 2" key="1">
    <citation type="journal article" date="2020" name="Biotechnol. Biofuels">
        <title>New insights from the biogas microbiome by comprehensive genome-resolved metagenomics of nearly 1600 species originating from multiple anaerobic digesters.</title>
        <authorList>
            <person name="Campanaro S."/>
            <person name="Treu L."/>
            <person name="Rodriguez-R L.M."/>
            <person name="Kovalovszki A."/>
            <person name="Ziels R.M."/>
            <person name="Maus I."/>
            <person name="Zhu X."/>
            <person name="Kougias P.G."/>
            <person name="Basile A."/>
            <person name="Luo G."/>
            <person name="Schluter A."/>
            <person name="Konstantinidis K.T."/>
            <person name="Angelidaki I."/>
        </authorList>
    </citation>
    <scope>NUCLEOTIDE SEQUENCE [LARGE SCALE GENOMIC DNA]</scope>
    <source>
        <strain evidence="1">AS15tlH2ME_198</strain>
    </source>
</reference>
<comment type="caution">
    <text evidence="1">The sequence shown here is derived from an EMBL/GenBank/DDBJ whole genome shotgun (WGS) entry which is preliminary data.</text>
</comment>
<evidence type="ECO:0000313" key="2">
    <source>
        <dbReference type="Proteomes" id="UP000557899"/>
    </source>
</evidence>
<dbReference type="Gene3D" id="2.60.40.3440">
    <property type="match status" value="1"/>
</dbReference>
<feature type="non-terminal residue" evidence="1">
    <location>
        <position position="580"/>
    </location>
</feature>
<proteinExistence type="predicted"/>
<protein>
    <submittedName>
        <fullName evidence="1">Uncharacterized protein</fullName>
    </submittedName>
</protein>
<accession>A0A7X6PLK5</accession>
<organism evidence="1 2">
    <name type="scientific">Corynebacterium humireducens</name>
    <dbReference type="NCBI Taxonomy" id="1223514"/>
    <lineage>
        <taxon>Bacteria</taxon>
        <taxon>Bacillati</taxon>
        <taxon>Actinomycetota</taxon>
        <taxon>Actinomycetes</taxon>
        <taxon>Mycobacteriales</taxon>
        <taxon>Corynebacteriaceae</taxon>
        <taxon>Corynebacterium</taxon>
    </lineage>
</organism>
<dbReference type="EMBL" id="JAAZHI010000052">
    <property type="protein sequence ID" value="NLA55146.1"/>
    <property type="molecule type" value="Genomic_DNA"/>
</dbReference>